<dbReference type="AlphaFoldDB" id="U7QAR8"/>
<dbReference type="OrthoDB" id="276747at2"/>
<dbReference type="PATRIC" id="fig|1348334.3.peg.4973"/>
<feature type="compositionally biased region" description="Low complexity" evidence="1">
    <location>
        <begin position="1"/>
        <end position="11"/>
    </location>
</feature>
<dbReference type="RefSeq" id="WP_023068866.1">
    <property type="nucleotide sequence ID" value="NZ_AUZM01000076.1"/>
</dbReference>
<gene>
    <name evidence="2" type="ORF">M595_5164</name>
</gene>
<keyword evidence="3" id="KW-1185">Reference proteome</keyword>
<dbReference type="EMBL" id="AUZM01000076">
    <property type="protein sequence ID" value="ERT04893.1"/>
    <property type="molecule type" value="Genomic_DNA"/>
</dbReference>
<organism evidence="2 3">
    <name type="scientific">Lyngbya aestuarii BL J</name>
    <dbReference type="NCBI Taxonomy" id="1348334"/>
    <lineage>
        <taxon>Bacteria</taxon>
        <taxon>Bacillati</taxon>
        <taxon>Cyanobacteriota</taxon>
        <taxon>Cyanophyceae</taxon>
        <taxon>Oscillatoriophycideae</taxon>
        <taxon>Oscillatoriales</taxon>
        <taxon>Microcoleaceae</taxon>
        <taxon>Lyngbya</taxon>
    </lineage>
</organism>
<feature type="region of interest" description="Disordered" evidence="1">
    <location>
        <begin position="1"/>
        <end position="21"/>
    </location>
</feature>
<protein>
    <submittedName>
        <fullName evidence="2">Uncharacterized protein</fullName>
    </submittedName>
</protein>
<dbReference type="Proteomes" id="UP000017127">
    <property type="component" value="Unassembled WGS sequence"/>
</dbReference>
<name>U7QAR8_9CYAN</name>
<accession>U7QAR8</accession>
<reference evidence="2 3" key="1">
    <citation type="journal article" date="2013" name="Front. Microbiol.">
        <title>Comparative genomic analyses of the cyanobacterium, Lyngbya aestuarii BL J, a powerful hydrogen producer.</title>
        <authorList>
            <person name="Kothari A."/>
            <person name="Vaughn M."/>
            <person name="Garcia-Pichel F."/>
        </authorList>
    </citation>
    <scope>NUCLEOTIDE SEQUENCE [LARGE SCALE GENOMIC DNA]</scope>
    <source>
        <strain evidence="2 3">BL J</strain>
    </source>
</reference>
<sequence>MISDASNSSESNSEEDEDIKRDILRGREFTLADVIRQEGGSFMKGESPVPKLVQVKTEINNFINSNLSDNSGALLVILSRWVDQDIVRVSHHLNHPLQALLGLLKSIVENPPILYELVRQVDMQWGQMNNERPHFQRPGQLPDPNDEYTHESVDHQLCELICCLKSELDQE</sequence>
<evidence type="ECO:0000313" key="3">
    <source>
        <dbReference type="Proteomes" id="UP000017127"/>
    </source>
</evidence>
<proteinExistence type="predicted"/>
<comment type="caution">
    <text evidence="2">The sequence shown here is derived from an EMBL/GenBank/DDBJ whole genome shotgun (WGS) entry which is preliminary data.</text>
</comment>
<evidence type="ECO:0000256" key="1">
    <source>
        <dbReference type="SAM" id="MobiDB-lite"/>
    </source>
</evidence>
<evidence type="ECO:0000313" key="2">
    <source>
        <dbReference type="EMBL" id="ERT04893.1"/>
    </source>
</evidence>